<accession>U9TF18</accession>
<feature type="compositionally biased region" description="Basic and acidic residues" evidence="1">
    <location>
        <begin position="28"/>
        <end position="42"/>
    </location>
</feature>
<evidence type="ECO:0000313" key="2">
    <source>
        <dbReference type="EMBL" id="ESA04933.1"/>
    </source>
</evidence>
<sequence>MYELEKQFAQDRLKCNLEQENLEQYQKERNAKDLQNKVDDSFHGTSMNKFTKRESKCKNDEHREKLNKENERIYQEVSWDHTVQIGLDLHHPKHIRPSPDIIDDSLEAGPSKSRILFLPLCIITLLH</sequence>
<name>U9TF18_RHIID</name>
<feature type="region of interest" description="Disordered" evidence="1">
    <location>
        <begin position="28"/>
        <end position="64"/>
    </location>
</feature>
<gene>
    <name evidence="2" type="ORF">GLOINDRAFT_4220</name>
</gene>
<feature type="compositionally biased region" description="Basic and acidic residues" evidence="1">
    <location>
        <begin position="51"/>
        <end position="64"/>
    </location>
</feature>
<reference evidence="2" key="1">
    <citation type="submission" date="2013-07" db="EMBL/GenBank/DDBJ databases">
        <title>The genome of an arbuscular mycorrhizal fungus provides insights into the evolution of the oldest plant symbiosis.</title>
        <authorList>
            <consortium name="DOE Joint Genome Institute"/>
            <person name="Tisserant E."/>
            <person name="Malbreil M."/>
            <person name="Kuo A."/>
            <person name="Kohler A."/>
            <person name="Symeonidi A."/>
            <person name="Balestrini R."/>
            <person name="Charron P."/>
            <person name="Duensing N."/>
            <person name="Frei-dit-Frey N."/>
            <person name="Gianinazzi-Pearson V."/>
            <person name="Gilbert B."/>
            <person name="Handa Y."/>
            <person name="Hijri M."/>
            <person name="Kaul R."/>
            <person name="Kawaguchi M."/>
            <person name="Krajinski F."/>
            <person name="Lammers P."/>
            <person name="Lapierre D."/>
            <person name="Masclaux F.G."/>
            <person name="Murat C."/>
            <person name="Morin E."/>
            <person name="Ndikumana S."/>
            <person name="Pagni M."/>
            <person name="Petitpierre D."/>
            <person name="Requena N."/>
            <person name="Rosikiewicz P."/>
            <person name="Riley R."/>
            <person name="Saito K."/>
            <person name="San Clemente H."/>
            <person name="Shapiro H."/>
            <person name="van Tuinen D."/>
            <person name="Becard G."/>
            <person name="Bonfante P."/>
            <person name="Paszkowski U."/>
            <person name="Shachar-Hill Y."/>
            <person name="Young J.P."/>
            <person name="Sanders I.R."/>
            <person name="Henrissat B."/>
            <person name="Rensing S.A."/>
            <person name="Grigoriev I.V."/>
            <person name="Corradi N."/>
            <person name="Roux C."/>
            <person name="Martin F."/>
        </authorList>
    </citation>
    <scope>NUCLEOTIDE SEQUENCE</scope>
    <source>
        <strain evidence="2">DAOM 197198</strain>
    </source>
</reference>
<dbReference type="EMBL" id="KI293747">
    <property type="protein sequence ID" value="ESA04933.1"/>
    <property type="molecule type" value="Genomic_DNA"/>
</dbReference>
<proteinExistence type="predicted"/>
<dbReference type="HOGENOM" id="CLU_1971675_0_0_1"/>
<evidence type="ECO:0000256" key="1">
    <source>
        <dbReference type="SAM" id="MobiDB-lite"/>
    </source>
</evidence>
<protein>
    <submittedName>
        <fullName evidence="2">Uncharacterized protein</fullName>
    </submittedName>
</protein>
<dbReference type="AlphaFoldDB" id="U9TF18"/>
<organism evidence="2">
    <name type="scientific">Rhizophagus irregularis (strain DAOM 181602 / DAOM 197198 / MUCL 43194)</name>
    <name type="common">Arbuscular mycorrhizal fungus</name>
    <name type="synonym">Glomus intraradices</name>
    <dbReference type="NCBI Taxonomy" id="747089"/>
    <lineage>
        <taxon>Eukaryota</taxon>
        <taxon>Fungi</taxon>
        <taxon>Fungi incertae sedis</taxon>
        <taxon>Mucoromycota</taxon>
        <taxon>Glomeromycotina</taxon>
        <taxon>Glomeromycetes</taxon>
        <taxon>Glomerales</taxon>
        <taxon>Glomeraceae</taxon>
        <taxon>Rhizophagus</taxon>
    </lineage>
</organism>